<evidence type="ECO:0000256" key="7">
    <source>
        <dbReference type="ARBA" id="ARBA00034138"/>
    </source>
</evidence>
<dbReference type="GO" id="GO:0005737">
    <property type="term" value="C:cytoplasm"/>
    <property type="evidence" value="ECO:0007669"/>
    <property type="project" value="TreeGrafter"/>
</dbReference>
<evidence type="ECO:0000256" key="5">
    <source>
        <dbReference type="ARBA" id="ARBA00023239"/>
    </source>
</evidence>
<dbReference type="CDD" id="cd00622">
    <property type="entry name" value="PLPDE_III_ODC"/>
    <property type="match status" value="1"/>
</dbReference>
<comment type="subunit">
    <text evidence="8">Homodimer. Only the dimer is catalytically active, as the active sites are constructed of residues from both monomers.</text>
</comment>
<feature type="active site" description="Proton donor" evidence="10">
    <location>
        <position position="342"/>
    </location>
</feature>
<comment type="similarity">
    <text evidence="2">Belongs to the Orn/Lys/Arg decarboxylase class-II family.</text>
</comment>
<evidence type="ECO:0000256" key="6">
    <source>
        <dbReference type="ARBA" id="ARBA00034115"/>
    </source>
</evidence>
<keyword evidence="4 10" id="KW-0663">Pyridoxal phosphate</keyword>
<dbReference type="OrthoDB" id="5034579at2759"/>
<keyword evidence="3" id="KW-0210">Decarboxylase</keyword>
<dbReference type="Proteomes" id="UP000234275">
    <property type="component" value="Unassembled WGS sequence"/>
</dbReference>
<comment type="catalytic activity">
    <reaction evidence="9">
        <text>L-ornithine + H(+) = putrescine + CO2</text>
        <dbReference type="Rhea" id="RHEA:22964"/>
        <dbReference type="ChEBI" id="CHEBI:15378"/>
        <dbReference type="ChEBI" id="CHEBI:16526"/>
        <dbReference type="ChEBI" id="CHEBI:46911"/>
        <dbReference type="ChEBI" id="CHEBI:326268"/>
        <dbReference type="EC" id="4.1.1.17"/>
    </reaction>
</comment>
<proteinExistence type="inferred from homology"/>
<keyword evidence="5" id="KW-0456">Lyase</keyword>
<sequence>MAHLVDLAIQNRLSGLNKHGRSITDEEPFFVADLGQIARQHRRWKAAFPNVHPFYAVKCNTDPTLLKLLAELGTGFDCASIEELRAVLSLGVDPSRIVFANPCKTVSSLVFARRVGVMHTTFDNLDELDTIKAYHPDAELVLRIFASDSDALIDFGEKFGASTESTPLLLLRARELNLIVTGVSFHVGTGAINASAFIKAIQNAKTVFRQAENLGFQMNLLDIGGGFQDSNFERIASAVHRSLCEEIPSNVRIIAEPGRYYARNAYTLACKVISRRRQIGDPRKTGPDMLYQNDGVYGSFMNVIMEKEIMHPSLVSPYPHSYGESVKRQQGEHRYSVWGPTCDSMDCIVKDTALESEVKVGDWLKYKNMGGKSFLPFRAVFSMSGRLMNRTAYTTATATKFNGFPSDHDVIYIDSESENGSMKTGIPRAFHVRQQPEMIRIASPLEQGRYQASC</sequence>
<feature type="domain" description="Orn/DAP/Arg decarboxylase 2 N-terminal" evidence="11">
    <location>
        <begin position="34"/>
        <end position="262"/>
    </location>
</feature>
<feature type="modified residue" description="N6-(pyridoxal phosphate)lysine" evidence="10">
    <location>
        <position position="58"/>
    </location>
</feature>
<evidence type="ECO:0000256" key="3">
    <source>
        <dbReference type="ARBA" id="ARBA00022793"/>
    </source>
</evidence>
<reference evidence="12 13" key="1">
    <citation type="submission" date="2016-12" db="EMBL/GenBank/DDBJ databases">
        <title>The genomes of Aspergillus section Nigri reveals drivers in fungal speciation.</title>
        <authorList>
            <consortium name="DOE Joint Genome Institute"/>
            <person name="Vesth T.C."/>
            <person name="Nybo J."/>
            <person name="Theobald S."/>
            <person name="Brandl J."/>
            <person name="Frisvad J.C."/>
            <person name="Nielsen K.F."/>
            <person name="Lyhne E.K."/>
            <person name="Kogle M.E."/>
            <person name="Kuo A."/>
            <person name="Riley R."/>
            <person name="Clum A."/>
            <person name="Nolan M."/>
            <person name="Lipzen A."/>
            <person name="Salamov A."/>
            <person name="Henrissat B."/>
            <person name="Wiebenga A."/>
            <person name="De Vries R.P."/>
            <person name="Grigoriev I.V."/>
            <person name="Mortensen U.H."/>
            <person name="Andersen M.R."/>
            <person name="Baker S.E."/>
        </authorList>
    </citation>
    <scope>NUCLEOTIDE SEQUENCE [LARGE SCALE GENOMIC DNA]</scope>
    <source>
        <strain evidence="12 13">IBT 23096</strain>
    </source>
</reference>
<dbReference type="InterPro" id="IPR029066">
    <property type="entry name" value="PLP-binding_barrel"/>
</dbReference>
<dbReference type="PRINTS" id="PR01182">
    <property type="entry name" value="ORNDCRBXLASE"/>
</dbReference>
<accession>A0A2I2G0P8</accession>
<dbReference type="SUPFAM" id="SSF51419">
    <property type="entry name" value="PLP-binding barrel"/>
    <property type="match status" value="1"/>
</dbReference>
<dbReference type="PROSITE" id="PS00878">
    <property type="entry name" value="ODR_DC_2_1"/>
    <property type="match status" value="1"/>
</dbReference>
<dbReference type="STRING" id="1392250.A0A2I2G0P8"/>
<keyword evidence="13" id="KW-1185">Reference proteome</keyword>
<dbReference type="Pfam" id="PF02784">
    <property type="entry name" value="Orn_Arg_deC_N"/>
    <property type="match status" value="1"/>
</dbReference>
<dbReference type="Gene3D" id="2.40.37.10">
    <property type="entry name" value="Lyase, Ornithine Decarboxylase, Chain A, domain 1"/>
    <property type="match status" value="1"/>
</dbReference>
<dbReference type="InterPro" id="IPR000183">
    <property type="entry name" value="Orn/DAP/Arg_de-COase"/>
</dbReference>
<evidence type="ECO:0000256" key="9">
    <source>
        <dbReference type="ARBA" id="ARBA00049127"/>
    </source>
</evidence>
<dbReference type="PANTHER" id="PTHR11482">
    <property type="entry name" value="ARGININE/DIAMINOPIMELATE/ORNITHINE DECARBOXYLASE"/>
    <property type="match status" value="1"/>
</dbReference>
<dbReference type="GO" id="GO:0033387">
    <property type="term" value="P:putrescine biosynthetic process from arginine, via ornithine"/>
    <property type="evidence" value="ECO:0007669"/>
    <property type="project" value="TreeGrafter"/>
</dbReference>
<evidence type="ECO:0000256" key="1">
    <source>
        <dbReference type="ARBA" id="ARBA00001933"/>
    </source>
</evidence>
<dbReference type="VEuPathDB" id="FungiDB:P170DRAFT_363723"/>
<dbReference type="InterPro" id="IPR002433">
    <property type="entry name" value="Orn_de-COase"/>
</dbReference>
<dbReference type="PANTHER" id="PTHR11482:SF6">
    <property type="entry name" value="ORNITHINE DECARBOXYLASE 1-RELATED"/>
    <property type="match status" value="1"/>
</dbReference>
<name>A0A2I2G0P8_9EURO</name>
<evidence type="ECO:0000313" key="12">
    <source>
        <dbReference type="EMBL" id="PLB46441.1"/>
    </source>
</evidence>
<dbReference type="EMBL" id="MSFO01000006">
    <property type="protein sequence ID" value="PLB46441.1"/>
    <property type="molecule type" value="Genomic_DNA"/>
</dbReference>
<gene>
    <name evidence="12" type="ORF">P170DRAFT_363723</name>
</gene>
<evidence type="ECO:0000313" key="13">
    <source>
        <dbReference type="Proteomes" id="UP000234275"/>
    </source>
</evidence>
<dbReference type="Gene3D" id="3.20.20.10">
    <property type="entry name" value="Alanine racemase"/>
    <property type="match status" value="1"/>
</dbReference>
<dbReference type="InterPro" id="IPR022657">
    <property type="entry name" value="De-COase2_CS"/>
</dbReference>
<dbReference type="PROSITE" id="PS00879">
    <property type="entry name" value="ODR_DC_2_2"/>
    <property type="match status" value="1"/>
</dbReference>
<dbReference type="SUPFAM" id="SSF50621">
    <property type="entry name" value="Alanine racemase C-terminal domain-like"/>
    <property type="match status" value="1"/>
</dbReference>
<comment type="pathway">
    <text evidence="6">Amine and polyamine biosynthesis; putrescine biosynthesis via L-ornithine pathway; putrescine from L-ornithine: step 1/1.</text>
</comment>
<evidence type="ECO:0000256" key="10">
    <source>
        <dbReference type="PIRSR" id="PIRSR600183-50"/>
    </source>
</evidence>
<dbReference type="GO" id="GO:0004586">
    <property type="term" value="F:ornithine decarboxylase activity"/>
    <property type="evidence" value="ECO:0007669"/>
    <property type="project" value="UniProtKB-EC"/>
</dbReference>
<dbReference type="EC" id="4.1.1.17" evidence="7"/>
<protein>
    <recommendedName>
        <fullName evidence="7">ornithine decarboxylase</fullName>
        <ecNumber evidence="7">4.1.1.17</ecNumber>
    </recommendedName>
</protein>
<dbReference type="InterPro" id="IPR022653">
    <property type="entry name" value="De-COase2_pyr-phos_BS"/>
</dbReference>
<dbReference type="AlphaFoldDB" id="A0A2I2G0P8"/>
<comment type="caution">
    <text evidence="12">The sequence shown here is derived from an EMBL/GenBank/DDBJ whole genome shotgun (WGS) entry which is preliminary data.</text>
</comment>
<evidence type="ECO:0000256" key="4">
    <source>
        <dbReference type="ARBA" id="ARBA00022898"/>
    </source>
</evidence>
<dbReference type="RefSeq" id="XP_024701743.1">
    <property type="nucleotide sequence ID" value="XM_024844602.1"/>
</dbReference>
<organism evidence="12 13">
    <name type="scientific">Aspergillus steynii IBT 23096</name>
    <dbReference type="NCBI Taxonomy" id="1392250"/>
    <lineage>
        <taxon>Eukaryota</taxon>
        <taxon>Fungi</taxon>
        <taxon>Dikarya</taxon>
        <taxon>Ascomycota</taxon>
        <taxon>Pezizomycotina</taxon>
        <taxon>Eurotiomycetes</taxon>
        <taxon>Eurotiomycetidae</taxon>
        <taxon>Eurotiales</taxon>
        <taxon>Aspergillaceae</taxon>
        <taxon>Aspergillus</taxon>
        <taxon>Aspergillus subgen. Circumdati</taxon>
    </lineage>
</organism>
<evidence type="ECO:0000256" key="2">
    <source>
        <dbReference type="ARBA" id="ARBA00008872"/>
    </source>
</evidence>
<dbReference type="FunFam" id="3.20.20.10:FF:000005">
    <property type="entry name" value="Ornithine decarboxylase"/>
    <property type="match status" value="1"/>
</dbReference>
<dbReference type="InterPro" id="IPR009006">
    <property type="entry name" value="Ala_racemase/Decarboxylase_C"/>
</dbReference>
<dbReference type="GeneID" id="36552302"/>
<evidence type="ECO:0000256" key="8">
    <source>
        <dbReference type="ARBA" id="ARBA00046672"/>
    </source>
</evidence>
<evidence type="ECO:0000259" key="11">
    <source>
        <dbReference type="Pfam" id="PF02784"/>
    </source>
</evidence>
<dbReference type="InterPro" id="IPR022644">
    <property type="entry name" value="De-COase2_N"/>
</dbReference>
<comment type="cofactor">
    <cofactor evidence="1 10">
        <name>pyridoxal 5'-phosphate</name>
        <dbReference type="ChEBI" id="CHEBI:597326"/>
    </cofactor>
</comment>
<dbReference type="PRINTS" id="PR01179">
    <property type="entry name" value="ODADCRBXLASE"/>
</dbReference>